<dbReference type="InterPro" id="IPR029062">
    <property type="entry name" value="Class_I_gatase-like"/>
</dbReference>
<accession>X1TEJ5</accession>
<feature type="non-terminal residue" evidence="1">
    <location>
        <position position="215"/>
    </location>
</feature>
<organism evidence="1">
    <name type="scientific">marine sediment metagenome</name>
    <dbReference type="NCBI Taxonomy" id="412755"/>
    <lineage>
        <taxon>unclassified sequences</taxon>
        <taxon>metagenomes</taxon>
        <taxon>ecological metagenomes</taxon>
    </lineage>
</organism>
<gene>
    <name evidence="1" type="ORF">S12H4_17576</name>
</gene>
<comment type="caution">
    <text evidence="1">The sequence shown here is derived from an EMBL/GenBank/DDBJ whole genome shotgun (WGS) entry which is preliminary data.</text>
</comment>
<protein>
    <recommendedName>
        <fullName evidence="2">DUF4350 domain-containing protein</fullName>
    </recommendedName>
</protein>
<evidence type="ECO:0008006" key="2">
    <source>
        <dbReference type="Google" id="ProtNLM"/>
    </source>
</evidence>
<evidence type="ECO:0000313" key="1">
    <source>
        <dbReference type="EMBL" id="GAI85985.1"/>
    </source>
</evidence>
<dbReference type="EMBL" id="BARW01008607">
    <property type="protein sequence ID" value="GAI85985.1"/>
    <property type="molecule type" value="Genomic_DNA"/>
</dbReference>
<proteinExistence type="predicted"/>
<sequence length="215" mass="22610">MIVTLFTLLLLAEAGMVMADPPLIGLAGDKYRRAYIGIIEQLGGVGEQISGAELEDLQALRKYAAVVVVMHGDAGQETYGFSEAADAVVAEYVAGGGRVLCSFGCSPPKVVLGGLSNTQGWGRGPDWVVTDNSHPITAGMQLGQIVRYGAYRCRIAEIEPPGKMLLADIGDSTAVAAIPYGDGEVIQTNGDLGHGGADATSDELRYRVMLYLLYG</sequence>
<name>X1TEJ5_9ZZZZ</name>
<dbReference type="SUPFAM" id="SSF52317">
    <property type="entry name" value="Class I glutamine amidotransferase-like"/>
    <property type="match status" value="1"/>
</dbReference>
<dbReference type="AlphaFoldDB" id="X1TEJ5"/>
<reference evidence="1" key="1">
    <citation type="journal article" date="2014" name="Front. Microbiol.">
        <title>High frequency of phylogenetically diverse reductive dehalogenase-homologous genes in deep subseafloor sedimentary metagenomes.</title>
        <authorList>
            <person name="Kawai M."/>
            <person name="Futagami T."/>
            <person name="Toyoda A."/>
            <person name="Takaki Y."/>
            <person name="Nishi S."/>
            <person name="Hori S."/>
            <person name="Arai W."/>
            <person name="Tsubouchi T."/>
            <person name="Morono Y."/>
            <person name="Uchiyama I."/>
            <person name="Ito T."/>
            <person name="Fujiyama A."/>
            <person name="Inagaki F."/>
            <person name="Takami H."/>
        </authorList>
    </citation>
    <scope>NUCLEOTIDE SEQUENCE</scope>
    <source>
        <strain evidence="1">Expedition CK06-06</strain>
    </source>
</reference>